<dbReference type="PANTHER" id="PTHR10903">
    <property type="entry name" value="GTPASE, IMAP FAMILY MEMBER-RELATED"/>
    <property type="match status" value="1"/>
</dbReference>
<dbReference type="InterPro" id="IPR027417">
    <property type="entry name" value="P-loop_NTPase"/>
</dbReference>
<dbReference type="SUPFAM" id="SSF52540">
    <property type="entry name" value="P-loop containing nucleoside triphosphate hydrolases"/>
    <property type="match status" value="1"/>
</dbReference>
<feature type="domain" description="AIG1-type G" evidence="4">
    <location>
        <begin position="6"/>
        <end position="210"/>
    </location>
</feature>
<dbReference type="GeneTree" id="ENSGT01140000282522"/>
<keyword evidence="6" id="KW-1185">Reference proteome</keyword>
<keyword evidence="2" id="KW-0547">Nucleotide-binding</keyword>
<name>A0A087Y536_POEFO</name>
<comment type="similarity">
    <text evidence="1">Belongs to the TRAFAC class TrmE-Era-EngA-EngB-Septin-like GTPase superfamily. AIG1/Toc34/Toc159-like paraseptin GTPase family. IAN subfamily.</text>
</comment>
<protein>
    <recommendedName>
        <fullName evidence="4">AIG1-type G domain-containing protein</fullName>
    </recommendedName>
</protein>
<reference evidence="5" key="3">
    <citation type="submission" date="2025-09" db="UniProtKB">
        <authorList>
            <consortium name="Ensembl"/>
        </authorList>
    </citation>
    <scope>IDENTIFICATION</scope>
</reference>
<accession>A0A087Y536</accession>
<reference evidence="5" key="2">
    <citation type="submission" date="2025-08" db="UniProtKB">
        <authorList>
            <consortium name="Ensembl"/>
        </authorList>
    </citation>
    <scope>IDENTIFICATION</scope>
</reference>
<dbReference type="GO" id="GO:0005525">
    <property type="term" value="F:GTP binding"/>
    <property type="evidence" value="ECO:0007669"/>
    <property type="project" value="UniProtKB-KW"/>
</dbReference>
<dbReference type="FunFam" id="3.40.50.300:FF:000366">
    <property type="entry name" value="GTPase, IMAP family member 2"/>
    <property type="match status" value="1"/>
</dbReference>
<dbReference type="OMA" id="HCRSAEN"/>
<dbReference type="InterPro" id="IPR045058">
    <property type="entry name" value="GIMA/IAN/Toc"/>
</dbReference>
<dbReference type="STRING" id="48698.ENSPFOP00000013139"/>
<dbReference type="InterPro" id="IPR006703">
    <property type="entry name" value="G_AIG1"/>
</dbReference>
<evidence type="ECO:0000313" key="5">
    <source>
        <dbReference type="Ensembl" id="ENSPFOP00000013139.1"/>
    </source>
</evidence>
<evidence type="ECO:0000256" key="1">
    <source>
        <dbReference type="ARBA" id="ARBA00008535"/>
    </source>
</evidence>
<dbReference type="Gene3D" id="3.40.50.300">
    <property type="entry name" value="P-loop containing nucleotide triphosphate hydrolases"/>
    <property type="match status" value="1"/>
</dbReference>
<reference evidence="6" key="1">
    <citation type="submission" date="2013-10" db="EMBL/GenBank/DDBJ databases">
        <authorList>
            <person name="Schartl M."/>
            <person name="Warren W."/>
        </authorList>
    </citation>
    <scope>NUCLEOTIDE SEQUENCE [LARGE SCALE GENOMIC DNA]</scope>
    <source>
        <strain evidence="6">female</strain>
    </source>
</reference>
<evidence type="ECO:0000256" key="3">
    <source>
        <dbReference type="ARBA" id="ARBA00023134"/>
    </source>
</evidence>
<dbReference type="AlphaFoldDB" id="A0A087Y536"/>
<evidence type="ECO:0000259" key="4">
    <source>
        <dbReference type="PROSITE" id="PS51720"/>
    </source>
</evidence>
<sequence length="230" mass="26237">AGRHPDTKVNLVLLGMAGTGKSASGNTIIGKKVFESKVSCNPITKECWKEEAQINGLNVRVIDTPDLFDDEIAKVAKEKHVKKCKELCESDPCVFVLVMHVSRFTDGERDVLKKLEKMFGEEVSKQTVLLFTRGNDLRQADMSFKDFLHDCQDKLKEIVAKCDNRCVLFENSNSDSDQVDKLMNMVDLVLKTLQKCDQKVFNHKLMEEQQQQSRLSEEVIKTISQMHRTR</sequence>
<dbReference type="Pfam" id="PF04548">
    <property type="entry name" value="AIG1"/>
    <property type="match status" value="1"/>
</dbReference>
<dbReference type="PROSITE" id="PS51720">
    <property type="entry name" value="G_AIG1"/>
    <property type="match status" value="1"/>
</dbReference>
<dbReference type="EMBL" id="AYCK01025078">
    <property type="status" value="NOT_ANNOTATED_CDS"/>
    <property type="molecule type" value="Genomic_DNA"/>
</dbReference>
<dbReference type="eggNOG" id="ENOG502R7PE">
    <property type="taxonomic scope" value="Eukaryota"/>
</dbReference>
<dbReference type="Ensembl" id="ENSPFOT00000013157.1">
    <property type="protein sequence ID" value="ENSPFOP00000013139.1"/>
    <property type="gene ID" value="ENSPFOG00000013144.1"/>
</dbReference>
<evidence type="ECO:0000313" key="6">
    <source>
        <dbReference type="Proteomes" id="UP000028760"/>
    </source>
</evidence>
<dbReference type="PANTHER" id="PTHR10903:SF188">
    <property type="entry name" value="GTPASE IMAP FAMILY MEMBER 2-LIKE-RELATED"/>
    <property type="match status" value="1"/>
</dbReference>
<organism evidence="5 6">
    <name type="scientific">Poecilia formosa</name>
    <name type="common">Amazon molly</name>
    <name type="synonym">Limia formosa</name>
    <dbReference type="NCBI Taxonomy" id="48698"/>
    <lineage>
        <taxon>Eukaryota</taxon>
        <taxon>Metazoa</taxon>
        <taxon>Chordata</taxon>
        <taxon>Craniata</taxon>
        <taxon>Vertebrata</taxon>
        <taxon>Euteleostomi</taxon>
        <taxon>Actinopterygii</taxon>
        <taxon>Neopterygii</taxon>
        <taxon>Teleostei</taxon>
        <taxon>Neoteleostei</taxon>
        <taxon>Acanthomorphata</taxon>
        <taxon>Ovalentaria</taxon>
        <taxon>Atherinomorphae</taxon>
        <taxon>Cyprinodontiformes</taxon>
        <taxon>Poeciliidae</taxon>
        <taxon>Poeciliinae</taxon>
        <taxon>Poecilia</taxon>
    </lineage>
</organism>
<evidence type="ECO:0000256" key="2">
    <source>
        <dbReference type="ARBA" id="ARBA00022741"/>
    </source>
</evidence>
<keyword evidence="3" id="KW-0342">GTP-binding</keyword>
<proteinExistence type="inferred from homology"/>
<dbReference type="Proteomes" id="UP000028760">
    <property type="component" value="Unassembled WGS sequence"/>
</dbReference>